<evidence type="ECO:0000313" key="13">
    <source>
        <dbReference type="Proteomes" id="UP001168821"/>
    </source>
</evidence>
<keyword evidence="7 10" id="KW-0472">Membrane</keyword>
<dbReference type="GO" id="GO:0031207">
    <property type="term" value="C:Sec62/Sec63 complex"/>
    <property type="evidence" value="ECO:0007669"/>
    <property type="project" value="TreeGrafter"/>
</dbReference>
<dbReference type="Gene3D" id="1.10.150.20">
    <property type="entry name" value="5' to 3' exonuclease, C-terminal subdomain"/>
    <property type="match status" value="1"/>
</dbReference>
<feature type="transmembrane region" description="Helical" evidence="10">
    <location>
        <begin position="191"/>
        <end position="214"/>
    </location>
</feature>
<dbReference type="PROSITE" id="PS50076">
    <property type="entry name" value="DNAJ_2"/>
    <property type="match status" value="1"/>
</dbReference>
<feature type="compositionally biased region" description="Acidic residues" evidence="9">
    <location>
        <begin position="568"/>
        <end position="582"/>
    </location>
</feature>
<dbReference type="FunFam" id="1.10.3380.10:FF:000011">
    <property type="entry name" value="Translocation protein SEC63"/>
    <property type="match status" value="1"/>
</dbReference>
<feature type="transmembrane region" description="Helical" evidence="10">
    <location>
        <begin position="14"/>
        <end position="34"/>
    </location>
</feature>
<feature type="transmembrane region" description="Helical" evidence="10">
    <location>
        <begin position="73"/>
        <end position="91"/>
    </location>
</feature>
<feature type="compositionally biased region" description="Basic and acidic residues" evidence="9">
    <location>
        <begin position="583"/>
        <end position="593"/>
    </location>
</feature>
<keyword evidence="13" id="KW-1185">Reference proteome</keyword>
<feature type="compositionally biased region" description="Acidic residues" evidence="9">
    <location>
        <begin position="738"/>
        <end position="749"/>
    </location>
</feature>
<accession>A0AA38IE86</accession>
<reference evidence="12" key="1">
    <citation type="journal article" date="2023" name="G3 (Bethesda)">
        <title>Whole genome assemblies of Zophobas morio and Tenebrio molitor.</title>
        <authorList>
            <person name="Kaur S."/>
            <person name="Stinson S.A."/>
            <person name="diCenzo G.C."/>
        </authorList>
    </citation>
    <scope>NUCLEOTIDE SEQUENCE</scope>
    <source>
        <strain evidence="12">QUZm001</strain>
    </source>
</reference>
<dbReference type="PRINTS" id="PR00625">
    <property type="entry name" value="JDOMAIN"/>
</dbReference>
<evidence type="ECO:0000256" key="6">
    <source>
        <dbReference type="ARBA" id="ARBA00022989"/>
    </source>
</evidence>
<keyword evidence="8" id="KW-0143">Chaperone</keyword>
<dbReference type="SUPFAM" id="SSF46565">
    <property type="entry name" value="Chaperone J-domain"/>
    <property type="match status" value="1"/>
</dbReference>
<dbReference type="PANTHER" id="PTHR24075:SF0">
    <property type="entry name" value="TRANSLOCATION PROTEIN SEC63 HOMOLOG"/>
    <property type="match status" value="1"/>
</dbReference>
<dbReference type="GO" id="GO:0008320">
    <property type="term" value="F:protein transmembrane transporter activity"/>
    <property type="evidence" value="ECO:0007669"/>
    <property type="project" value="TreeGrafter"/>
</dbReference>
<dbReference type="SUPFAM" id="SSF81296">
    <property type="entry name" value="E set domains"/>
    <property type="match status" value="1"/>
</dbReference>
<comment type="subcellular location">
    <subcellularLocation>
        <location evidence="1">Endoplasmic reticulum membrane</location>
        <topology evidence="1">Multi-pass membrane protein</topology>
    </subcellularLocation>
</comment>
<dbReference type="AlphaFoldDB" id="A0AA38IE86"/>
<dbReference type="PANTHER" id="PTHR24075">
    <property type="entry name" value="SEC63 DOMAIN-CONTAINING"/>
    <property type="match status" value="1"/>
</dbReference>
<evidence type="ECO:0000259" key="11">
    <source>
        <dbReference type="PROSITE" id="PS50076"/>
    </source>
</evidence>
<keyword evidence="6 10" id="KW-1133">Transmembrane helix</keyword>
<dbReference type="Pfam" id="PF02889">
    <property type="entry name" value="Sec63"/>
    <property type="match status" value="2"/>
</dbReference>
<evidence type="ECO:0000256" key="10">
    <source>
        <dbReference type="SAM" id="Phobius"/>
    </source>
</evidence>
<evidence type="ECO:0000256" key="7">
    <source>
        <dbReference type="ARBA" id="ARBA00023136"/>
    </source>
</evidence>
<keyword evidence="5" id="KW-0653">Protein transport</keyword>
<feature type="region of interest" description="Disordered" evidence="9">
    <location>
        <begin position="713"/>
        <end position="749"/>
    </location>
</feature>
<name>A0AA38IE86_9CUCU</name>
<evidence type="ECO:0000256" key="5">
    <source>
        <dbReference type="ARBA" id="ARBA00022927"/>
    </source>
</evidence>
<evidence type="ECO:0000256" key="8">
    <source>
        <dbReference type="ARBA" id="ARBA00023186"/>
    </source>
</evidence>
<dbReference type="Proteomes" id="UP001168821">
    <property type="component" value="Unassembled WGS sequence"/>
</dbReference>
<keyword evidence="3 10" id="KW-0812">Transmembrane</keyword>
<evidence type="ECO:0000313" key="12">
    <source>
        <dbReference type="EMBL" id="KAJ3654630.1"/>
    </source>
</evidence>
<feature type="compositionally biased region" description="Basic and acidic residues" evidence="9">
    <location>
        <begin position="548"/>
        <end position="567"/>
    </location>
</feature>
<dbReference type="InterPro" id="IPR004179">
    <property type="entry name" value="Sec63-dom"/>
</dbReference>
<dbReference type="InterPro" id="IPR001623">
    <property type="entry name" value="DnaJ_domain"/>
</dbReference>
<sequence length="749" mass="86625">MGQKFQYDESGSTFFYFLLSFLALILIPATIYYWPREKKRDPDEESKKCHCPNCVKKREYQKHADPWKATKNFLIKLVIVIGWILLLLLAYKVSQFDYEMANFDPYEILGIPLGASQGEIKKAYRRLSLILHPDKDTGNEKEFMKLSKAYQALTDDEARRNWEKYGNPDGPGAMSFGIALPSWIVEKENSVWVLGLYALVFMVALPIVVGTWWYRSIKFTDQVLLDTTQMYYFFFHKTPSMALKRVIMILAASLEFNKKHNSEIVERLSDNEEVPQLIKKLPNLSEKNKEPPLCYTYSIKARAIIHAHLSRIPLNPNTLELDRRYLISKCPYLIQEQVNCVNQLIVLAYNRRIQRLPTIDTIENCMKLCPMIVQALWEFKSPLLQLPYVTEDNLKYFSNKKKPIKSLQQYAQLKKEERRNILKNLSDNEFEDVTKVLANMPYIDFQVKYEVMDDENPTEVTTGAIVTVIVTLTRRNMSSLFGNETVVDNNLSTENGIDGETPKEGGGDAENQVPAIKRPAWLKQKRGGGRKNKKPTKQQPKAIVGTKPKVEESPVPSTEKKKAKEENNKEEESEESEVSDAETNDKSSEEDSAQKSNNEDEDQEWEKFKKLHEREKSLQGKSKTSHPVHCPFFPQDKQEYWWTYICDRKSKTLLTVPHYVTSLVDQEMVHLKFTAPNWLGVYTFTVCLRSDSYLGFDQQKDIKLDVKAAPAEITEHPQWEDLEEEEGSAKEDAHESEYTTDEDLSEGDD</sequence>
<evidence type="ECO:0000256" key="2">
    <source>
        <dbReference type="ARBA" id="ARBA00022448"/>
    </source>
</evidence>
<dbReference type="InterPro" id="IPR014756">
    <property type="entry name" value="Ig_E-set"/>
</dbReference>
<dbReference type="SUPFAM" id="SSF158702">
    <property type="entry name" value="Sec63 N-terminal domain-like"/>
    <property type="match status" value="1"/>
</dbReference>
<evidence type="ECO:0000256" key="1">
    <source>
        <dbReference type="ARBA" id="ARBA00004477"/>
    </source>
</evidence>
<dbReference type="SMART" id="SM00973">
    <property type="entry name" value="Sec63"/>
    <property type="match status" value="1"/>
</dbReference>
<dbReference type="GO" id="GO:0006620">
    <property type="term" value="P:post-translational protein targeting to endoplasmic reticulum membrane"/>
    <property type="evidence" value="ECO:0007669"/>
    <property type="project" value="TreeGrafter"/>
</dbReference>
<dbReference type="CDD" id="cd06257">
    <property type="entry name" value="DnaJ"/>
    <property type="match status" value="1"/>
</dbReference>
<keyword evidence="4" id="KW-0256">Endoplasmic reticulum</keyword>
<protein>
    <recommendedName>
        <fullName evidence="11">J domain-containing protein</fullName>
    </recommendedName>
</protein>
<dbReference type="Pfam" id="PF00226">
    <property type="entry name" value="DnaJ"/>
    <property type="match status" value="1"/>
</dbReference>
<dbReference type="Gene3D" id="1.10.287.110">
    <property type="entry name" value="DnaJ domain"/>
    <property type="match status" value="1"/>
</dbReference>
<dbReference type="InterPro" id="IPR036869">
    <property type="entry name" value="J_dom_sf"/>
</dbReference>
<organism evidence="12 13">
    <name type="scientific">Zophobas morio</name>
    <dbReference type="NCBI Taxonomy" id="2755281"/>
    <lineage>
        <taxon>Eukaryota</taxon>
        <taxon>Metazoa</taxon>
        <taxon>Ecdysozoa</taxon>
        <taxon>Arthropoda</taxon>
        <taxon>Hexapoda</taxon>
        <taxon>Insecta</taxon>
        <taxon>Pterygota</taxon>
        <taxon>Neoptera</taxon>
        <taxon>Endopterygota</taxon>
        <taxon>Coleoptera</taxon>
        <taxon>Polyphaga</taxon>
        <taxon>Cucujiformia</taxon>
        <taxon>Tenebrionidae</taxon>
        <taxon>Zophobas</taxon>
    </lineage>
</organism>
<evidence type="ECO:0000256" key="3">
    <source>
        <dbReference type="ARBA" id="ARBA00022692"/>
    </source>
</evidence>
<dbReference type="GO" id="GO:0003723">
    <property type="term" value="F:RNA binding"/>
    <property type="evidence" value="ECO:0007669"/>
    <property type="project" value="TreeGrafter"/>
</dbReference>
<dbReference type="Gene3D" id="1.10.3380.10">
    <property type="entry name" value="Sec63 N-terminal domain-like domain"/>
    <property type="match status" value="1"/>
</dbReference>
<feature type="compositionally biased region" description="Basic and acidic residues" evidence="9">
    <location>
        <begin position="727"/>
        <end position="737"/>
    </location>
</feature>
<feature type="domain" description="J" evidence="11">
    <location>
        <begin position="104"/>
        <end position="166"/>
    </location>
</feature>
<feature type="region of interest" description="Disordered" evidence="9">
    <location>
        <begin position="489"/>
        <end position="605"/>
    </location>
</feature>
<evidence type="ECO:0000256" key="4">
    <source>
        <dbReference type="ARBA" id="ARBA00022824"/>
    </source>
</evidence>
<dbReference type="Gene3D" id="2.60.40.150">
    <property type="entry name" value="C2 domain"/>
    <property type="match status" value="1"/>
</dbReference>
<evidence type="ECO:0000256" key="9">
    <source>
        <dbReference type="SAM" id="MobiDB-lite"/>
    </source>
</evidence>
<comment type="caution">
    <text evidence="12">The sequence shown here is derived from an EMBL/GenBank/DDBJ whole genome shotgun (WGS) entry which is preliminary data.</text>
</comment>
<dbReference type="SMART" id="SM00271">
    <property type="entry name" value="DnaJ"/>
    <property type="match status" value="1"/>
</dbReference>
<dbReference type="FunFam" id="1.10.287.110:FF:000063">
    <property type="entry name" value="Translocation protein SEC63"/>
    <property type="match status" value="1"/>
</dbReference>
<dbReference type="GO" id="GO:0006614">
    <property type="term" value="P:SRP-dependent cotranslational protein targeting to membrane"/>
    <property type="evidence" value="ECO:0007669"/>
    <property type="project" value="TreeGrafter"/>
</dbReference>
<gene>
    <name evidence="12" type="ORF">Zmor_013805</name>
</gene>
<feature type="compositionally biased region" description="Basic residues" evidence="9">
    <location>
        <begin position="523"/>
        <end position="536"/>
    </location>
</feature>
<proteinExistence type="predicted"/>
<dbReference type="InterPro" id="IPR035892">
    <property type="entry name" value="C2_domain_sf"/>
</dbReference>
<keyword evidence="2" id="KW-0813">Transport</keyword>
<dbReference type="EMBL" id="JALNTZ010000004">
    <property type="protein sequence ID" value="KAJ3654630.1"/>
    <property type="molecule type" value="Genomic_DNA"/>
</dbReference>